<dbReference type="InterPro" id="IPR017582">
    <property type="entry name" value="SelU"/>
</dbReference>
<sequence>MFSDISIEDLTSLQQKEKVALIDVRSPSEFNHSTIPGSTNIPVFTDGERAEIGTLYKQKSIEAAKQRGLEIISAKLPNFINQFNTISEPKVVFCWRGGMRSKTAATMIDLMGMDVARLEGGIKSYRNWVVNSLATFEFHPDMYVLNGYTGSGKTILLEQLHKASFPVIDLEGLAKHRGSIFGQIGLKPNNQTTFDSILLNDLLRLELSSYVLMEAESRRVGKVSLPDFLMTKKEEGIQIFIDMPIEERVRNILDEYQPWDHHEDFVKAFQIIKRRIHTPIAKQIDIDLQAENYSSVVQLLLEYYYDPKYEYSKNQYPENRTYSIQAKNVDEAFNSIQQFLVGNKVTN</sequence>
<dbReference type="NCBIfam" id="TIGR03167">
    <property type="entry name" value="tRNA_sel_U_synt"/>
    <property type="match status" value="1"/>
</dbReference>
<dbReference type="GO" id="GO:0002098">
    <property type="term" value="P:tRNA wobble uridine modification"/>
    <property type="evidence" value="ECO:0007669"/>
    <property type="project" value="InterPro"/>
</dbReference>
<gene>
    <name evidence="3" type="primary">mnmH</name>
    <name evidence="3" type="ORF">GH741_16075</name>
</gene>
<keyword evidence="4" id="KW-1185">Reference proteome</keyword>
<accession>A0A6A8DG13</accession>
<protein>
    <submittedName>
        <fullName evidence="3">tRNA 2-selenouridine(34) synthase MnmH</fullName>
    </submittedName>
</protein>
<dbReference type="InterPro" id="IPR036873">
    <property type="entry name" value="Rhodanese-like_dom_sf"/>
</dbReference>
<dbReference type="Pfam" id="PF00581">
    <property type="entry name" value="Rhodanese"/>
    <property type="match status" value="1"/>
</dbReference>
<dbReference type="InterPro" id="IPR001763">
    <property type="entry name" value="Rhodanese-like_dom"/>
</dbReference>
<dbReference type="OrthoDB" id="9808735at2"/>
<dbReference type="PANTHER" id="PTHR30401:SF0">
    <property type="entry name" value="TRNA 2-SELENOURIDINE SYNTHASE"/>
    <property type="match status" value="1"/>
</dbReference>
<dbReference type="Proteomes" id="UP000799092">
    <property type="component" value="Unassembled WGS sequence"/>
</dbReference>
<comment type="caution">
    <text evidence="3">The sequence shown here is derived from an EMBL/GenBank/DDBJ whole genome shotgun (WGS) entry which is preliminary data.</text>
</comment>
<reference evidence="3" key="1">
    <citation type="submission" date="2019-11" db="EMBL/GenBank/DDBJ databases">
        <authorList>
            <person name="Li J."/>
        </authorList>
    </citation>
    <scope>NUCLEOTIDE SEQUENCE</scope>
    <source>
        <strain evidence="3">B6B</strain>
    </source>
</reference>
<evidence type="ECO:0000313" key="3">
    <source>
        <dbReference type="EMBL" id="MRH44160.1"/>
    </source>
</evidence>
<dbReference type="Pfam" id="PF26341">
    <property type="entry name" value="AAA_SelU"/>
    <property type="match status" value="1"/>
</dbReference>
<feature type="domain" description="Rhodanese" evidence="2">
    <location>
        <begin position="15"/>
        <end position="131"/>
    </location>
</feature>
<dbReference type="InterPro" id="IPR027417">
    <property type="entry name" value="P-loop_NTPase"/>
</dbReference>
<proteinExistence type="predicted"/>
<dbReference type="PANTHER" id="PTHR30401">
    <property type="entry name" value="TRNA 2-SELENOURIDINE SYNTHASE"/>
    <property type="match status" value="1"/>
</dbReference>
<name>A0A6A8DG13_9BACI</name>
<dbReference type="EMBL" id="WJNG01000014">
    <property type="protein sequence ID" value="MRH44160.1"/>
    <property type="molecule type" value="Genomic_DNA"/>
</dbReference>
<dbReference type="PROSITE" id="PS50206">
    <property type="entry name" value="RHODANESE_3"/>
    <property type="match status" value="1"/>
</dbReference>
<dbReference type="Gene3D" id="3.40.50.300">
    <property type="entry name" value="P-loop containing nucleotide triphosphate hydrolases"/>
    <property type="match status" value="1"/>
</dbReference>
<dbReference type="RefSeq" id="WP_153737820.1">
    <property type="nucleotide sequence ID" value="NZ_WJNG01000014.1"/>
</dbReference>
<dbReference type="GO" id="GO:0043828">
    <property type="term" value="F:tRNA 2-selenouridine synthase activity"/>
    <property type="evidence" value="ECO:0007669"/>
    <property type="project" value="InterPro"/>
</dbReference>
<evidence type="ECO:0000259" key="2">
    <source>
        <dbReference type="PROSITE" id="PS50206"/>
    </source>
</evidence>
<keyword evidence="1" id="KW-0711">Selenium</keyword>
<evidence type="ECO:0000256" key="1">
    <source>
        <dbReference type="ARBA" id="ARBA00023266"/>
    </source>
</evidence>
<organism evidence="3 4">
    <name type="scientific">Aquibacillus halophilus</name>
    <dbReference type="NCBI Taxonomy" id="930132"/>
    <lineage>
        <taxon>Bacteria</taxon>
        <taxon>Bacillati</taxon>
        <taxon>Bacillota</taxon>
        <taxon>Bacilli</taxon>
        <taxon>Bacillales</taxon>
        <taxon>Bacillaceae</taxon>
        <taxon>Aquibacillus</taxon>
    </lineage>
</organism>
<dbReference type="Gene3D" id="3.40.250.10">
    <property type="entry name" value="Rhodanese-like domain"/>
    <property type="match status" value="1"/>
</dbReference>
<dbReference type="SUPFAM" id="SSF52821">
    <property type="entry name" value="Rhodanese/Cell cycle control phosphatase"/>
    <property type="match status" value="1"/>
</dbReference>
<evidence type="ECO:0000313" key="4">
    <source>
        <dbReference type="Proteomes" id="UP000799092"/>
    </source>
</evidence>
<dbReference type="SUPFAM" id="SSF52540">
    <property type="entry name" value="P-loop containing nucleoside triphosphate hydrolases"/>
    <property type="match status" value="1"/>
</dbReference>
<dbReference type="AlphaFoldDB" id="A0A6A8DG13"/>
<dbReference type="NCBIfam" id="NF008750">
    <property type="entry name" value="PRK11784.1-2"/>
    <property type="match status" value="1"/>
</dbReference>
<dbReference type="SMART" id="SM00450">
    <property type="entry name" value="RHOD"/>
    <property type="match status" value="1"/>
</dbReference>
<dbReference type="InterPro" id="IPR058840">
    <property type="entry name" value="AAA_SelU"/>
</dbReference>